<protein>
    <submittedName>
        <fullName evidence="2">Uncharacterized protein</fullName>
    </submittedName>
</protein>
<comment type="caution">
    <text evidence="2">The sequence shown here is derived from an EMBL/GenBank/DDBJ whole genome shotgun (WGS) entry which is preliminary data.</text>
</comment>
<evidence type="ECO:0000313" key="3">
    <source>
        <dbReference type="Proteomes" id="UP001310386"/>
    </source>
</evidence>
<dbReference type="EMBL" id="JAYJLD010000085">
    <property type="protein sequence ID" value="MEB3104077.1"/>
    <property type="molecule type" value="Genomic_DNA"/>
</dbReference>
<organism evidence="2 3">
    <name type="scientific">Ferviditalea candida</name>
    <dbReference type="NCBI Taxonomy" id="3108399"/>
    <lineage>
        <taxon>Bacteria</taxon>
        <taxon>Bacillati</taxon>
        <taxon>Bacillota</taxon>
        <taxon>Bacilli</taxon>
        <taxon>Bacillales</taxon>
        <taxon>Paenibacillaceae</taxon>
        <taxon>Ferviditalea</taxon>
    </lineage>
</organism>
<feature type="signal peptide" evidence="1">
    <location>
        <begin position="1"/>
        <end position="26"/>
    </location>
</feature>
<gene>
    <name evidence="2" type="ORF">VF724_20920</name>
</gene>
<proteinExistence type="predicted"/>
<reference evidence="2" key="1">
    <citation type="submission" date="2023-12" db="EMBL/GenBank/DDBJ databases">
        <title>Fervidustalea candida gen. nov., sp. nov., a novel member of the family Paenibacillaceae isolated from a geothermal area.</title>
        <authorList>
            <person name="Li W.-J."/>
            <person name="Jiao J.-Y."/>
            <person name="Chen Y."/>
        </authorList>
    </citation>
    <scope>NUCLEOTIDE SEQUENCE</scope>
    <source>
        <strain evidence="2">SYSU GA230002</strain>
    </source>
</reference>
<accession>A0ABU5ZP54</accession>
<keyword evidence="3" id="KW-1185">Reference proteome</keyword>
<feature type="chain" id="PRO_5046551702" evidence="1">
    <location>
        <begin position="27"/>
        <end position="125"/>
    </location>
</feature>
<name>A0ABU5ZP54_9BACL</name>
<dbReference type="Proteomes" id="UP001310386">
    <property type="component" value="Unassembled WGS sequence"/>
</dbReference>
<evidence type="ECO:0000313" key="2">
    <source>
        <dbReference type="EMBL" id="MEB3104077.1"/>
    </source>
</evidence>
<sequence length="125" mass="14812">MKKTQYIWACLCLTFTMFSIPYQSLAQPVTSAYGGVFDDDEEECTKNVQFTEDDKKKLNQLMDEMYTLNKEIIETYTRAGAFKESRKKQKLENLQKFIETVKEKNFKVCSEFKKDEIEYDVNPLR</sequence>
<keyword evidence="1" id="KW-0732">Signal</keyword>
<dbReference type="RefSeq" id="WP_371756203.1">
    <property type="nucleotide sequence ID" value="NZ_JAYJLD010000085.1"/>
</dbReference>
<evidence type="ECO:0000256" key="1">
    <source>
        <dbReference type="SAM" id="SignalP"/>
    </source>
</evidence>